<dbReference type="SUPFAM" id="SSF75620">
    <property type="entry name" value="Release factor"/>
    <property type="match status" value="1"/>
</dbReference>
<evidence type="ECO:0000259" key="3">
    <source>
        <dbReference type="PROSITE" id="PS00745"/>
    </source>
</evidence>
<evidence type="ECO:0000313" key="5">
    <source>
        <dbReference type="Proteomes" id="UP001163726"/>
    </source>
</evidence>
<gene>
    <name evidence="4" type="primary">arfB</name>
    <name evidence="4" type="ORF">OLW01_16625</name>
</gene>
<dbReference type="EC" id="3.1.1.29" evidence="4"/>
<dbReference type="InterPro" id="IPR045853">
    <property type="entry name" value="Pep_chain_release_fac_I_sf"/>
</dbReference>
<dbReference type="PANTHER" id="PTHR47814:SF1">
    <property type="entry name" value="PEPTIDYL-TRNA HYDROLASE ARFB"/>
    <property type="match status" value="1"/>
</dbReference>
<dbReference type="RefSeq" id="WP_268077123.1">
    <property type="nucleotide sequence ID" value="NZ_CP109967.1"/>
</dbReference>
<dbReference type="NCBIfam" id="NF006718">
    <property type="entry name" value="PRK09256.1"/>
    <property type="match status" value="1"/>
</dbReference>
<dbReference type="PANTHER" id="PTHR47814">
    <property type="entry name" value="PEPTIDYL-TRNA HYDROLASE ARFB"/>
    <property type="match status" value="1"/>
</dbReference>
<feature type="domain" description="Prokaryotic-type class I peptide chain release factors" evidence="3">
    <location>
        <begin position="21"/>
        <end position="37"/>
    </location>
</feature>
<comment type="similarity">
    <text evidence="1">Belongs to the prokaryotic/mitochondrial release factor family.</text>
</comment>
<dbReference type="EMBL" id="CP109967">
    <property type="protein sequence ID" value="WAJ72363.1"/>
    <property type="molecule type" value="Genomic_DNA"/>
</dbReference>
<dbReference type="PROSITE" id="PS00745">
    <property type="entry name" value="RF_PROK_I"/>
    <property type="match status" value="1"/>
</dbReference>
<dbReference type="GO" id="GO:0004045">
    <property type="term" value="F:peptidyl-tRNA hydrolase activity"/>
    <property type="evidence" value="ECO:0007669"/>
    <property type="project" value="UniProtKB-EC"/>
</dbReference>
<protein>
    <submittedName>
        <fullName evidence="4">Alternative ribosome rescue aminoacyl-tRNA hydrolase ArfB</fullName>
        <ecNumber evidence="4">3.1.1.29</ecNumber>
    </submittedName>
</protein>
<name>A0ABY7AS58_9ALTE</name>
<keyword evidence="5" id="KW-1185">Reference proteome</keyword>
<accession>A0ABY7AS58</accession>
<keyword evidence="4" id="KW-0378">Hydrolase</keyword>
<evidence type="ECO:0000313" key="4">
    <source>
        <dbReference type="EMBL" id="WAJ72363.1"/>
    </source>
</evidence>
<organism evidence="4 5">
    <name type="scientific">Catenovulum adriaticum</name>
    <dbReference type="NCBI Taxonomy" id="2984846"/>
    <lineage>
        <taxon>Bacteria</taxon>
        <taxon>Pseudomonadati</taxon>
        <taxon>Pseudomonadota</taxon>
        <taxon>Gammaproteobacteria</taxon>
        <taxon>Alteromonadales</taxon>
        <taxon>Alteromonadaceae</taxon>
        <taxon>Catenovulum</taxon>
    </lineage>
</organism>
<geneLocation type="plasmid" evidence="4 5">
    <name>pCadTS8_2</name>
</geneLocation>
<dbReference type="Pfam" id="PF00472">
    <property type="entry name" value="RF-1"/>
    <property type="match status" value="1"/>
</dbReference>
<keyword evidence="4" id="KW-0614">Plasmid</keyword>
<evidence type="ECO:0000256" key="2">
    <source>
        <dbReference type="SAM" id="MobiDB-lite"/>
    </source>
</evidence>
<dbReference type="Proteomes" id="UP001163726">
    <property type="component" value="Plasmid pCadTS8_2"/>
</dbReference>
<dbReference type="Gene3D" id="3.30.160.20">
    <property type="match status" value="1"/>
</dbReference>
<reference evidence="4" key="1">
    <citation type="submission" date="2022-10" db="EMBL/GenBank/DDBJ databases">
        <title>Catenovulum adriacola sp. nov. isolated in the Harbour of Susak.</title>
        <authorList>
            <person name="Schoch T."/>
            <person name="Reich S.J."/>
            <person name="Stoeferle S."/>
            <person name="Flaiz M."/>
            <person name="Kazda M."/>
            <person name="Riedel C.U."/>
            <person name="Duerre P."/>
        </authorList>
    </citation>
    <scope>NUCLEOTIDE SEQUENCE</scope>
    <source>
        <strain evidence="4">TS8</strain>
        <plasmid evidence="4">pCadTS8_2</plasmid>
    </source>
</reference>
<sequence length="137" mass="15721">MLFISNSVSIPYREIELNFVRSQGAGGQNVNKVNTAVHLRFDINASSLPEFYKEKLLNLNDNRLTKEGILVIKAQSERSQDDNRQQALARLAELIRSANKVQRKRIATKPSRSAKRKRVDNKTKRGQVKQNRKKVSF</sequence>
<dbReference type="InterPro" id="IPR000352">
    <property type="entry name" value="Pep_chain_release_fac_I"/>
</dbReference>
<proteinExistence type="inferred from homology"/>
<feature type="region of interest" description="Disordered" evidence="2">
    <location>
        <begin position="101"/>
        <end position="137"/>
    </location>
</feature>
<evidence type="ECO:0000256" key="1">
    <source>
        <dbReference type="ARBA" id="ARBA00010835"/>
    </source>
</evidence>